<proteinExistence type="predicted"/>
<sequence length="50" mass="5651">MTRILTTRKVVKTLKDGLGLCHGTAPHHWRFSRPGVRLVSMKVRNTPSPL</sequence>
<name>A0A8D0HAT4_SPHPU</name>
<keyword evidence="2" id="KW-1185">Reference proteome</keyword>
<dbReference type="AlphaFoldDB" id="A0A8D0HAT4"/>
<protein>
    <submittedName>
        <fullName evidence="1">Uncharacterized protein</fullName>
    </submittedName>
</protein>
<reference evidence="1" key="1">
    <citation type="submission" date="2025-08" db="UniProtKB">
        <authorList>
            <consortium name="Ensembl"/>
        </authorList>
    </citation>
    <scope>IDENTIFICATION</scope>
</reference>
<dbReference type="Proteomes" id="UP000694392">
    <property type="component" value="Unplaced"/>
</dbReference>
<dbReference type="Ensembl" id="ENSSPUT00000019370.1">
    <property type="protein sequence ID" value="ENSSPUP00000018191.1"/>
    <property type="gene ID" value="ENSSPUG00000014046.1"/>
</dbReference>
<accession>A0A8D0HAT4</accession>
<reference evidence="1" key="2">
    <citation type="submission" date="2025-09" db="UniProtKB">
        <authorList>
            <consortium name="Ensembl"/>
        </authorList>
    </citation>
    <scope>IDENTIFICATION</scope>
</reference>
<dbReference type="GeneTree" id="ENSGT00990000210950"/>
<organism evidence="1 2">
    <name type="scientific">Sphenodon punctatus</name>
    <name type="common">Tuatara</name>
    <name type="synonym">Hatteria punctata</name>
    <dbReference type="NCBI Taxonomy" id="8508"/>
    <lineage>
        <taxon>Eukaryota</taxon>
        <taxon>Metazoa</taxon>
        <taxon>Chordata</taxon>
        <taxon>Craniata</taxon>
        <taxon>Vertebrata</taxon>
        <taxon>Euteleostomi</taxon>
        <taxon>Lepidosauria</taxon>
        <taxon>Sphenodontia</taxon>
        <taxon>Sphenodontidae</taxon>
        <taxon>Sphenodon</taxon>
    </lineage>
</organism>
<evidence type="ECO:0000313" key="1">
    <source>
        <dbReference type="Ensembl" id="ENSSPUP00000018191.1"/>
    </source>
</evidence>
<evidence type="ECO:0000313" key="2">
    <source>
        <dbReference type="Proteomes" id="UP000694392"/>
    </source>
</evidence>